<proteinExistence type="inferred from homology"/>
<dbReference type="AlphaFoldDB" id="A0A177ASJ2"/>
<evidence type="ECO:0000313" key="6">
    <source>
        <dbReference type="EMBL" id="OAF64502.1"/>
    </source>
</evidence>
<dbReference type="GO" id="GO:0000177">
    <property type="term" value="C:cytoplasmic exosome (RNase complex)"/>
    <property type="evidence" value="ECO:0007669"/>
    <property type="project" value="TreeGrafter"/>
</dbReference>
<sequence length="574" mass="66445">MSLTSSTFLLSECEKLAVLNSLKKTVVISELMYKCHMFIKRVDGRKHFDLRNVIIDFADEDGTCTISLGSTIVMSRINRVLTEPSVYRKSEGLVRIHPDFSSSCMNEMENSGNAHVYLQNVLNSTFISSNCIDVESLCLVVGKRVWQLDIEIVVLNYDGNVVDASVLAVLTSLITYKLPQFSIDGDYVVIYPKEEKAYVPLNMYYYPFSFTFTLFNLDNVLYDSLYVEELVSRGQITIVINNQRQLCGLFSLSPFSQKKMIQKCVEMTLKEIEPLYNLFINEIRKKYNIKLLVLCEYLKTSNNDQNFENIEKTTEEKHTLNQFQDVDEELIEEQKNKINIKVTLPNMYNWTVTKCLLEQCKGVFWTYTGAGNVGLNLAELMIDKEIEYKKIGIFKNSSGDCYFPNQFLTNVKPVRYNRSCCDVFYNKKRETLLIVQRTIVFPDKEVEYMGLIYGFLDENSVTCPITIITGVSSKKVENFVPNHGDYFYINATEFDNIDARFIKHGFKKFPPQEYGMEQTMAIFDTCDISELTCIYMDSHYPHNKIHYVVAYSYPEACDKKTSETIYDKIKNLYN</sequence>
<dbReference type="InterPro" id="IPR020568">
    <property type="entry name" value="Ribosomal_Su5_D2-typ_SF"/>
</dbReference>
<comment type="subcellular location">
    <subcellularLocation>
        <location evidence="2">Cytoplasm</location>
    </subcellularLocation>
    <subcellularLocation>
        <location evidence="1">Nucleus</location>
    </subcellularLocation>
</comment>
<accession>A0A177ASJ2</accession>
<organism evidence="6 7">
    <name type="scientific">Intoshia linei</name>
    <dbReference type="NCBI Taxonomy" id="1819745"/>
    <lineage>
        <taxon>Eukaryota</taxon>
        <taxon>Metazoa</taxon>
        <taxon>Spiralia</taxon>
        <taxon>Lophotrochozoa</taxon>
        <taxon>Mesozoa</taxon>
        <taxon>Orthonectida</taxon>
        <taxon>Rhopaluridae</taxon>
        <taxon>Intoshia</taxon>
    </lineage>
</organism>
<dbReference type="InterPro" id="IPR001247">
    <property type="entry name" value="ExoRNase_PH_dom1"/>
</dbReference>
<dbReference type="GO" id="GO:0034476">
    <property type="term" value="P:U5 snRNA 3'-end processing"/>
    <property type="evidence" value="ECO:0007669"/>
    <property type="project" value="TreeGrafter"/>
</dbReference>
<dbReference type="InterPro" id="IPR050590">
    <property type="entry name" value="Exosome_comp_Rrp42_subfam"/>
</dbReference>
<evidence type="ECO:0000256" key="4">
    <source>
        <dbReference type="ARBA" id="ARBA00022490"/>
    </source>
</evidence>
<dbReference type="OrthoDB" id="10264038at2759"/>
<dbReference type="GO" id="GO:0071035">
    <property type="term" value="P:nuclear polyadenylation-dependent rRNA catabolic process"/>
    <property type="evidence" value="ECO:0007669"/>
    <property type="project" value="TreeGrafter"/>
</dbReference>
<dbReference type="GO" id="GO:0000467">
    <property type="term" value="P:exonucleolytic trimming to generate mature 3'-end of 5.8S rRNA from tricistronic rRNA transcript (SSU-rRNA, 5.8S rRNA, LSU-rRNA)"/>
    <property type="evidence" value="ECO:0007669"/>
    <property type="project" value="TreeGrafter"/>
</dbReference>
<dbReference type="GO" id="GO:0016075">
    <property type="term" value="P:rRNA catabolic process"/>
    <property type="evidence" value="ECO:0007669"/>
    <property type="project" value="TreeGrafter"/>
</dbReference>
<evidence type="ECO:0000256" key="2">
    <source>
        <dbReference type="ARBA" id="ARBA00004496"/>
    </source>
</evidence>
<dbReference type="InterPro" id="IPR036345">
    <property type="entry name" value="ExoRNase_PH_dom2_sf"/>
</dbReference>
<dbReference type="GO" id="GO:0071028">
    <property type="term" value="P:nuclear mRNA surveillance"/>
    <property type="evidence" value="ECO:0007669"/>
    <property type="project" value="TreeGrafter"/>
</dbReference>
<dbReference type="SUPFAM" id="SSF55666">
    <property type="entry name" value="Ribonuclease PH domain 2-like"/>
    <property type="match status" value="1"/>
</dbReference>
<dbReference type="GO" id="GO:0035925">
    <property type="term" value="F:mRNA 3'-UTR AU-rich region binding"/>
    <property type="evidence" value="ECO:0007669"/>
    <property type="project" value="TreeGrafter"/>
</dbReference>
<dbReference type="GO" id="GO:0000176">
    <property type="term" value="C:nuclear exosome (RNase complex)"/>
    <property type="evidence" value="ECO:0007669"/>
    <property type="project" value="TreeGrafter"/>
</dbReference>
<evidence type="ECO:0000313" key="7">
    <source>
        <dbReference type="Proteomes" id="UP000078046"/>
    </source>
</evidence>
<gene>
    <name evidence="6" type="ORF">A3Q56_07790</name>
</gene>
<evidence type="ECO:0000256" key="3">
    <source>
        <dbReference type="ARBA" id="ARBA00006678"/>
    </source>
</evidence>
<dbReference type="Proteomes" id="UP000078046">
    <property type="component" value="Unassembled WGS sequence"/>
</dbReference>
<dbReference type="SUPFAM" id="SSF54211">
    <property type="entry name" value="Ribosomal protein S5 domain 2-like"/>
    <property type="match status" value="1"/>
</dbReference>
<dbReference type="PANTHER" id="PTHR11097">
    <property type="entry name" value="EXOSOME COMPLEX EXONUCLEASE RIBOSOMAL RNA PROCESSING PROTEIN"/>
    <property type="match status" value="1"/>
</dbReference>
<dbReference type="GO" id="GO:0034473">
    <property type="term" value="P:U1 snRNA 3'-end processing"/>
    <property type="evidence" value="ECO:0007669"/>
    <property type="project" value="TreeGrafter"/>
</dbReference>
<dbReference type="InterPro" id="IPR027408">
    <property type="entry name" value="PNPase/RNase_PH_dom_sf"/>
</dbReference>
<reference evidence="6 7" key="1">
    <citation type="submission" date="2016-04" db="EMBL/GenBank/DDBJ databases">
        <title>The genome of Intoshia linei affirms orthonectids as highly simplified spiralians.</title>
        <authorList>
            <person name="Mikhailov K.V."/>
            <person name="Slusarev G.S."/>
            <person name="Nikitin M.A."/>
            <person name="Logacheva M.D."/>
            <person name="Penin A."/>
            <person name="Aleoshin V."/>
            <person name="Panchin Y.V."/>
        </authorList>
    </citation>
    <scope>NUCLEOTIDE SEQUENCE [LARGE SCALE GENOMIC DNA]</scope>
    <source>
        <strain evidence="6">Intl2013</strain>
        <tissue evidence="6">Whole animal</tissue>
    </source>
</reference>
<keyword evidence="4" id="KW-0963">Cytoplasm</keyword>
<keyword evidence="7" id="KW-1185">Reference proteome</keyword>
<comment type="similarity">
    <text evidence="3">Belongs to the RNase PH family.</text>
</comment>
<dbReference type="Pfam" id="PF01138">
    <property type="entry name" value="RNase_PH"/>
    <property type="match status" value="1"/>
</dbReference>
<name>A0A177ASJ2_9BILA</name>
<protein>
    <recommendedName>
        <fullName evidence="5">Exoribonuclease phosphorolytic domain-containing protein</fullName>
    </recommendedName>
</protein>
<dbReference type="Gene3D" id="3.30.230.70">
    <property type="entry name" value="GHMP Kinase, N-terminal domain"/>
    <property type="match status" value="1"/>
</dbReference>
<dbReference type="EMBL" id="LWCA01001787">
    <property type="protein sequence ID" value="OAF64502.1"/>
    <property type="molecule type" value="Genomic_DNA"/>
</dbReference>
<evidence type="ECO:0000259" key="5">
    <source>
        <dbReference type="Pfam" id="PF01138"/>
    </source>
</evidence>
<feature type="domain" description="Exoribonuclease phosphorolytic" evidence="5">
    <location>
        <begin position="50"/>
        <end position="179"/>
    </location>
</feature>
<dbReference type="GO" id="GO:0034475">
    <property type="term" value="P:U4 snRNA 3'-end processing"/>
    <property type="evidence" value="ECO:0007669"/>
    <property type="project" value="TreeGrafter"/>
</dbReference>
<dbReference type="GO" id="GO:0071038">
    <property type="term" value="P:TRAMP-dependent tRNA surveillance pathway"/>
    <property type="evidence" value="ECO:0007669"/>
    <property type="project" value="TreeGrafter"/>
</dbReference>
<evidence type="ECO:0000256" key="1">
    <source>
        <dbReference type="ARBA" id="ARBA00004123"/>
    </source>
</evidence>
<comment type="caution">
    <text evidence="6">The sequence shown here is derived from an EMBL/GenBank/DDBJ whole genome shotgun (WGS) entry which is preliminary data.</text>
</comment>
<dbReference type="PANTHER" id="PTHR11097:SF14">
    <property type="entry name" value="EXOSOME COMPLEX COMPONENT RRP45"/>
    <property type="match status" value="1"/>
</dbReference>